<keyword evidence="3" id="KW-1185">Reference proteome</keyword>
<feature type="compositionally biased region" description="Pro residues" evidence="1">
    <location>
        <begin position="79"/>
        <end position="93"/>
    </location>
</feature>
<feature type="compositionally biased region" description="Polar residues" evidence="1">
    <location>
        <begin position="140"/>
        <end position="159"/>
    </location>
</feature>
<feature type="compositionally biased region" description="Low complexity" evidence="1">
    <location>
        <begin position="104"/>
        <end position="115"/>
    </location>
</feature>
<dbReference type="PANTHER" id="PTHR36757:SF1">
    <property type="entry name" value="GENOME ASSEMBLY, CHROMOSOME: A04"/>
    <property type="match status" value="1"/>
</dbReference>
<organism evidence="2 3">
    <name type="scientific">Genlisea aurea</name>
    <dbReference type="NCBI Taxonomy" id="192259"/>
    <lineage>
        <taxon>Eukaryota</taxon>
        <taxon>Viridiplantae</taxon>
        <taxon>Streptophyta</taxon>
        <taxon>Embryophyta</taxon>
        <taxon>Tracheophyta</taxon>
        <taxon>Spermatophyta</taxon>
        <taxon>Magnoliopsida</taxon>
        <taxon>eudicotyledons</taxon>
        <taxon>Gunneridae</taxon>
        <taxon>Pentapetalae</taxon>
        <taxon>asterids</taxon>
        <taxon>lamiids</taxon>
        <taxon>Lamiales</taxon>
        <taxon>Lentibulariaceae</taxon>
        <taxon>Genlisea</taxon>
    </lineage>
</organism>
<gene>
    <name evidence="2" type="ORF">M569_05895</name>
</gene>
<evidence type="ECO:0000313" key="2">
    <source>
        <dbReference type="EMBL" id="EPS68873.1"/>
    </source>
</evidence>
<feature type="region of interest" description="Disordered" evidence="1">
    <location>
        <begin position="14"/>
        <end position="33"/>
    </location>
</feature>
<sequence length="217" mass="23189">MAVEVDSPRLSFSLDLSENDVASPPAERYIRSSSTSSIDFDFCVFRGSFDHESSSASADELFSGGVILPIEIKKQLPPARIPASPPPPPPIPDPQKSTDEKQSKSSSSSSSSSFWKFKRSSSLNCGSGYARTLCPIPLLSRSNSTGSAAAKSPKSQNLAKNAKPGSYQKPPPPPPTKKPTSHHHHPSGGRIVNPVINVFTLASIFSGGKDRSSNRKR</sequence>
<evidence type="ECO:0000256" key="1">
    <source>
        <dbReference type="SAM" id="MobiDB-lite"/>
    </source>
</evidence>
<dbReference type="Proteomes" id="UP000015453">
    <property type="component" value="Unassembled WGS sequence"/>
</dbReference>
<reference evidence="2 3" key="1">
    <citation type="journal article" date="2013" name="BMC Genomics">
        <title>The miniature genome of a carnivorous plant Genlisea aurea contains a low number of genes and short non-coding sequences.</title>
        <authorList>
            <person name="Leushkin E.V."/>
            <person name="Sutormin R.A."/>
            <person name="Nabieva E.R."/>
            <person name="Penin A.A."/>
            <person name="Kondrashov A.S."/>
            <person name="Logacheva M.D."/>
        </authorList>
    </citation>
    <scope>NUCLEOTIDE SEQUENCE [LARGE SCALE GENOMIC DNA]</scope>
</reference>
<dbReference type="AlphaFoldDB" id="S8DZV9"/>
<dbReference type="PANTHER" id="PTHR36757">
    <property type="entry name" value="BNAANNG22500D PROTEIN"/>
    <property type="match status" value="1"/>
</dbReference>
<accession>S8DZV9</accession>
<dbReference type="OrthoDB" id="1621429at2759"/>
<feature type="region of interest" description="Disordered" evidence="1">
    <location>
        <begin position="140"/>
        <end position="193"/>
    </location>
</feature>
<evidence type="ECO:0000313" key="3">
    <source>
        <dbReference type="Proteomes" id="UP000015453"/>
    </source>
</evidence>
<protein>
    <submittedName>
        <fullName evidence="2">Uncharacterized protein</fullName>
    </submittedName>
</protein>
<dbReference type="EMBL" id="AUSU01002391">
    <property type="protein sequence ID" value="EPS68873.1"/>
    <property type="molecule type" value="Genomic_DNA"/>
</dbReference>
<proteinExistence type="predicted"/>
<feature type="region of interest" description="Disordered" evidence="1">
    <location>
        <begin position="76"/>
        <end position="128"/>
    </location>
</feature>
<name>S8DZV9_9LAMI</name>
<comment type="caution">
    <text evidence="2">The sequence shown here is derived from an EMBL/GenBank/DDBJ whole genome shotgun (WGS) entry which is preliminary data.</text>
</comment>